<keyword evidence="2 4" id="KW-0479">Metal-binding</keyword>
<feature type="binding site" evidence="4">
    <location>
        <position position="92"/>
    </location>
    <ligand>
        <name>Zn(2+)</name>
        <dbReference type="ChEBI" id="CHEBI:29105"/>
    </ligand>
</feature>
<feature type="binding site" evidence="4">
    <location>
        <position position="89"/>
    </location>
    <ligand>
        <name>Zn(2+)</name>
        <dbReference type="ChEBI" id="CHEBI:29105"/>
    </ligand>
</feature>
<dbReference type="PIRSF" id="PIRSF004761">
    <property type="entry name" value="Hydrgn_mat_HypA"/>
    <property type="match status" value="1"/>
</dbReference>
<accession>A0A0W0WRW0</accession>
<name>A0A0W0WRW0_9GAMM</name>
<evidence type="ECO:0000256" key="2">
    <source>
        <dbReference type="ARBA" id="ARBA00022723"/>
    </source>
</evidence>
<feature type="binding site" evidence="4">
    <location>
        <position position="73"/>
    </location>
    <ligand>
        <name>Zn(2+)</name>
        <dbReference type="ChEBI" id="CHEBI:29105"/>
    </ligand>
</feature>
<comment type="similarity">
    <text evidence="4">Belongs to the HypA/HybF family.</text>
</comment>
<dbReference type="HAMAP" id="MF_00213">
    <property type="entry name" value="HypA_HybF"/>
    <property type="match status" value="1"/>
</dbReference>
<dbReference type="GO" id="GO:0016151">
    <property type="term" value="F:nickel cation binding"/>
    <property type="evidence" value="ECO:0007669"/>
    <property type="project" value="UniProtKB-UniRule"/>
</dbReference>
<feature type="binding site" evidence="4">
    <location>
        <position position="76"/>
    </location>
    <ligand>
        <name>Zn(2+)</name>
        <dbReference type="ChEBI" id="CHEBI:29105"/>
    </ligand>
</feature>
<evidence type="ECO:0000256" key="3">
    <source>
        <dbReference type="ARBA" id="ARBA00022833"/>
    </source>
</evidence>
<dbReference type="PANTHER" id="PTHR34535">
    <property type="entry name" value="HYDROGENASE MATURATION FACTOR HYPA"/>
    <property type="match status" value="1"/>
</dbReference>
<keyword evidence="6" id="KW-1185">Reference proteome</keyword>
<evidence type="ECO:0000256" key="1">
    <source>
        <dbReference type="ARBA" id="ARBA00022596"/>
    </source>
</evidence>
<dbReference type="PANTHER" id="PTHR34535:SF3">
    <property type="entry name" value="HYDROGENASE MATURATION FACTOR HYPA"/>
    <property type="match status" value="1"/>
</dbReference>
<evidence type="ECO:0000313" key="6">
    <source>
        <dbReference type="Proteomes" id="UP000054725"/>
    </source>
</evidence>
<evidence type="ECO:0000256" key="4">
    <source>
        <dbReference type="HAMAP-Rule" id="MF_00213"/>
    </source>
</evidence>
<gene>
    <name evidence="4 5" type="primary">hypA</name>
    <name evidence="5" type="ORF">Lnau_1942</name>
</gene>
<dbReference type="PATRIC" id="fig|45070.6.peg.2042"/>
<dbReference type="Proteomes" id="UP000054725">
    <property type="component" value="Unassembled WGS sequence"/>
</dbReference>
<proteinExistence type="inferred from homology"/>
<dbReference type="OrthoDB" id="288014at2"/>
<keyword evidence="3 4" id="KW-0862">Zinc</keyword>
<dbReference type="NCBIfam" id="TIGR00100">
    <property type="entry name" value="hypA"/>
    <property type="match status" value="1"/>
</dbReference>
<dbReference type="InterPro" id="IPR000688">
    <property type="entry name" value="HypA/HybF"/>
</dbReference>
<dbReference type="GO" id="GO:0008270">
    <property type="term" value="F:zinc ion binding"/>
    <property type="evidence" value="ECO:0007669"/>
    <property type="project" value="UniProtKB-UniRule"/>
</dbReference>
<sequence>MHELTLSRNILEIIKQHASQMSCRVVKKIYLEIGELIAIDQASLQFNFAIVAKGEIAENATLEMVEIKGRAVCDFCKKTVMLKNYFDGCENCGQYSLKIIQGEELRVKSMEVE</sequence>
<dbReference type="AlphaFoldDB" id="A0A0W0WRW0"/>
<dbReference type="RefSeq" id="WP_058504955.1">
    <property type="nucleotide sequence ID" value="NZ_CAAAIF010000010.1"/>
</dbReference>
<dbReference type="GO" id="GO:0051604">
    <property type="term" value="P:protein maturation"/>
    <property type="evidence" value="ECO:0007669"/>
    <property type="project" value="InterPro"/>
</dbReference>
<dbReference type="Gene3D" id="3.30.2320.80">
    <property type="match status" value="1"/>
</dbReference>
<dbReference type="STRING" id="45070.Lnau_1942"/>
<evidence type="ECO:0000313" key="5">
    <source>
        <dbReference type="EMBL" id="KTD35052.1"/>
    </source>
</evidence>
<dbReference type="EMBL" id="LNYO01000017">
    <property type="protein sequence ID" value="KTD35052.1"/>
    <property type="molecule type" value="Genomic_DNA"/>
</dbReference>
<protein>
    <recommendedName>
        <fullName evidence="4">Hydrogenase maturation factor HypA</fullName>
    </recommendedName>
</protein>
<dbReference type="Pfam" id="PF01155">
    <property type="entry name" value="HypA"/>
    <property type="match status" value="1"/>
</dbReference>
<reference evidence="5 6" key="1">
    <citation type="submission" date="2015-11" db="EMBL/GenBank/DDBJ databases">
        <title>Genomic analysis of 38 Legionella species identifies large and diverse effector repertoires.</title>
        <authorList>
            <person name="Burstein D."/>
            <person name="Amaro F."/>
            <person name="Zusman T."/>
            <person name="Lifshitz Z."/>
            <person name="Cohen O."/>
            <person name="Gilbert J.A."/>
            <person name="Pupko T."/>
            <person name="Shuman H.A."/>
            <person name="Segal G."/>
        </authorList>
    </citation>
    <scope>NUCLEOTIDE SEQUENCE [LARGE SCALE GENOMIC DNA]</scope>
    <source>
        <strain evidence="5 6">ATCC 49506</strain>
    </source>
</reference>
<comment type="caution">
    <text evidence="5">The sequence shown here is derived from an EMBL/GenBank/DDBJ whole genome shotgun (WGS) entry which is preliminary data.</text>
</comment>
<comment type="function">
    <text evidence="4">Involved in the maturation of [NiFe] hydrogenases. Required for nickel insertion into the metal center of the hydrogenase.</text>
</comment>
<feature type="binding site" evidence="4">
    <location>
        <position position="2"/>
    </location>
    <ligand>
        <name>Ni(2+)</name>
        <dbReference type="ChEBI" id="CHEBI:49786"/>
    </ligand>
</feature>
<keyword evidence="1 4" id="KW-0533">Nickel</keyword>
<organism evidence="5 6">
    <name type="scientific">Legionella nautarum</name>
    <dbReference type="NCBI Taxonomy" id="45070"/>
    <lineage>
        <taxon>Bacteria</taxon>
        <taxon>Pseudomonadati</taxon>
        <taxon>Pseudomonadota</taxon>
        <taxon>Gammaproteobacteria</taxon>
        <taxon>Legionellales</taxon>
        <taxon>Legionellaceae</taxon>
        <taxon>Legionella</taxon>
    </lineage>
</organism>